<dbReference type="PROSITE" id="PS51176">
    <property type="entry name" value="PDH_ADH"/>
    <property type="match status" value="1"/>
</dbReference>
<dbReference type="AlphaFoldDB" id="A0A2R7Y9T5"/>
<proteinExistence type="predicted"/>
<dbReference type="InterPro" id="IPR046825">
    <property type="entry name" value="PDH_C"/>
</dbReference>
<evidence type="ECO:0000259" key="2">
    <source>
        <dbReference type="PROSITE" id="PS51176"/>
    </source>
</evidence>
<dbReference type="PANTHER" id="PTHR21363">
    <property type="entry name" value="PREPHENATE DEHYDROGENASE"/>
    <property type="match status" value="1"/>
</dbReference>
<dbReference type="InterPro" id="IPR036291">
    <property type="entry name" value="NAD(P)-bd_dom_sf"/>
</dbReference>
<dbReference type="GO" id="GO:0008977">
    <property type="term" value="F:prephenate dehydrogenase (NAD+) activity"/>
    <property type="evidence" value="ECO:0007669"/>
    <property type="project" value="InterPro"/>
</dbReference>
<gene>
    <name evidence="3" type="ORF">B9J98_00235</name>
</gene>
<dbReference type="EMBL" id="NDWU01000001">
    <property type="protein sequence ID" value="PUA34311.1"/>
    <property type="molecule type" value="Genomic_DNA"/>
</dbReference>
<organism evidence="3 4">
    <name type="scientific">Candidatus Terraquivivens tikiterensis</name>
    <dbReference type="NCBI Taxonomy" id="1980982"/>
    <lineage>
        <taxon>Archaea</taxon>
        <taxon>Nitrososphaerota</taxon>
        <taxon>Candidatus Wolframiiraptoraceae</taxon>
        <taxon>Candidatus Terraquivivens</taxon>
    </lineage>
</organism>
<keyword evidence="1" id="KW-0560">Oxidoreductase</keyword>
<name>A0A2R7Y9T5_9ARCH</name>
<dbReference type="Pfam" id="PF02153">
    <property type="entry name" value="PDH_N"/>
    <property type="match status" value="1"/>
</dbReference>
<evidence type="ECO:0000313" key="4">
    <source>
        <dbReference type="Proteomes" id="UP000244066"/>
    </source>
</evidence>
<feature type="domain" description="Prephenate/arogenate dehydrogenase" evidence="2">
    <location>
        <begin position="1"/>
        <end position="276"/>
    </location>
</feature>
<dbReference type="Pfam" id="PF20463">
    <property type="entry name" value="PDH_C"/>
    <property type="match status" value="1"/>
</dbReference>
<dbReference type="InterPro" id="IPR008927">
    <property type="entry name" value="6-PGluconate_DH-like_C_sf"/>
</dbReference>
<dbReference type="InterPro" id="IPR003099">
    <property type="entry name" value="Prephen_DH"/>
</dbReference>
<dbReference type="Gene3D" id="1.10.3660.10">
    <property type="entry name" value="6-phosphogluconate dehydrogenase C-terminal like domain"/>
    <property type="match status" value="1"/>
</dbReference>
<dbReference type="GO" id="GO:0004665">
    <property type="term" value="F:prephenate dehydrogenase (NADP+) activity"/>
    <property type="evidence" value="ECO:0007669"/>
    <property type="project" value="InterPro"/>
</dbReference>
<dbReference type="InterPro" id="IPR046826">
    <property type="entry name" value="PDH_N"/>
</dbReference>
<evidence type="ECO:0000313" key="3">
    <source>
        <dbReference type="EMBL" id="PUA34311.1"/>
    </source>
</evidence>
<evidence type="ECO:0000256" key="1">
    <source>
        <dbReference type="ARBA" id="ARBA00023002"/>
    </source>
</evidence>
<dbReference type="InterPro" id="IPR050812">
    <property type="entry name" value="Preph/Arog_dehydrog"/>
</dbReference>
<reference evidence="3 4" key="1">
    <citation type="submission" date="2017-04" db="EMBL/GenBank/DDBJ databases">
        <title>Draft Aigarchaeota genome from a New Zealand hot spring.</title>
        <authorList>
            <person name="Reysenbach A.-L."/>
            <person name="Donaho J.A."/>
            <person name="Gerhart J."/>
            <person name="Kelley J.F."/>
            <person name="Kouba K."/>
            <person name="Podar M."/>
            <person name="Stott M."/>
        </authorList>
    </citation>
    <scope>NUCLEOTIDE SEQUENCE [LARGE SCALE GENOMIC DNA]</scope>
    <source>
        <strain evidence="3">NZ13_MG1</strain>
    </source>
</reference>
<dbReference type="SUPFAM" id="SSF51735">
    <property type="entry name" value="NAD(P)-binding Rossmann-fold domains"/>
    <property type="match status" value="1"/>
</dbReference>
<dbReference type="SUPFAM" id="SSF48179">
    <property type="entry name" value="6-phosphogluconate dehydrogenase C-terminal domain-like"/>
    <property type="match status" value="1"/>
</dbReference>
<accession>A0A2R7Y9T5</accession>
<dbReference type="Gene3D" id="3.40.50.720">
    <property type="entry name" value="NAD(P)-binding Rossmann-like Domain"/>
    <property type="match status" value="1"/>
</dbReference>
<protein>
    <recommendedName>
        <fullName evidence="2">Prephenate/arogenate dehydrogenase domain-containing protein</fullName>
    </recommendedName>
</protein>
<sequence length="284" mass="31046">MKAAVIGAGKMGGWFAKYFCKKGYDVRIFDKRPNVAYRLAKEVGTAASRSLEDAVRDADVTLVAVPPGSTASVVVEASRYAKHGSVVVEVSSIKAHVIASLKRLRHTHARLLSVHPLFGPGASSMRGKVVALVPIKSKNSEMRIAKSLFDDAKVVAVDWRTHDRAMAYVLSLSHALAVSLVFAMDNRTFRKAMGLSGTTFKLQILSAATSLSESPELMISAFKLNPYALRALSSYRRKLGELSEVLSRGDLPRLRKIFRACTAKTGPRLYEEAYGLLEGYSRLV</sequence>
<comment type="caution">
    <text evidence="3">The sequence shown here is derived from an EMBL/GenBank/DDBJ whole genome shotgun (WGS) entry which is preliminary data.</text>
</comment>
<dbReference type="Proteomes" id="UP000244066">
    <property type="component" value="Unassembled WGS sequence"/>
</dbReference>
<dbReference type="GO" id="GO:0006571">
    <property type="term" value="P:tyrosine biosynthetic process"/>
    <property type="evidence" value="ECO:0007669"/>
    <property type="project" value="InterPro"/>
</dbReference>
<dbReference type="GO" id="GO:0070403">
    <property type="term" value="F:NAD+ binding"/>
    <property type="evidence" value="ECO:0007669"/>
    <property type="project" value="InterPro"/>
</dbReference>
<dbReference type="PANTHER" id="PTHR21363:SF0">
    <property type="entry name" value="PREPHENATE DEHYDROGENASE [NADP(+)]"/>
    <property type="match status" value="1"/>
</dbReference>